<evidence type="ECO:0000313" key="3">
    <source>
        <dbReference type="Proteomes" id="UP001316189"/>
    </source>
</evidence>
<gene>
    <name evidence="2" type="ORF">NP064_11560</name>
</gene>
<keyword evidence="3" id="KW-1185">Reference proteome</keyword>
<dbReference type="Proteomes" id="UP001316189">
    <property type="component" value="Chromosome"/>
</dbReference>
<evidence type="ECO:0000256" key="1">
    <source>
        <dbReference type="SAM" id="Phobius"/>
    </source>
</evidence>
<dbReference type="RefSeq" id="WP_227569509.1">
    <property type="nucleotide sequence ID" value="NZ_CP101988.1"/>
</dbReference>
<keyword evidence="1" id="KW-0812">Transmembrane</keyword>
<keyword evidence="1" id="KW-1133">Transmembrane helix</keyword>
<sequence>MRPPRVVRWWRARLATAGDDRGNAVVEFLGAALLLIIPVVYLVLVLGRLQAATFAVEGAARESGRAFARAEDPSAGTERAIAAVGLALADQGFGDASPSQALTLGCSSVPCLEPGSEVSAEVEIAVPLPFVPSFVRGVVPLEIPVSARHVAPVDRFRGAQ</sequence>
<dbReference type="EMBL" id="CP101988">
    <property type="protein sequence ID" value="UUI74432.1"/>
    <property type="molecule type" value="Genomic_DNA"/>
</dbReference>
<accession>A0ABY5KV70</accession>
<proteinExistence type="predicted"/>
<feature type="transmembrane region" description="Helical" evidence="1">
    <location>
        <begin position="28"/>
        <end position="47"/>
    </location>
</feature>
<name>A0ABY5KV70_9CELL</name>
<keyword evidence="1" id="KW-0472">Membrane</keyword>
<protein>
    <submittedName>
        <fullName evidence="2">Pilus assembly protein</fullName>
    </submittedName>
</protein>
<reference evidence="2 3" key="1">
    <citation type="submission" date="2022-07" db="EMBL/GenBank/DDBJ databases">
        <title>Novel species in genus cellulomonas.</title>
        <authorList>
            <person name="Ye L."/>
        </authorList>
    </citation>
    <scope>NUCLEOTIDE SEQUENCE [LARGE SCALE GENOMIC DNA]</scope>
    <source>
        <strain evidence="3">zg-Y338</strain>
    </source>
</reference>
<organism evidence="2 3">
    <name type="scientific">Cellulomonas chengniuliangii</name>
    <dbReference type="NCBI Taxonomy" id="2968084"/>
    <lineage>
        <taxon>Bacteria</taxon>
        <taxon>Bacillati</taxon>
        <taxon>Actinomycetota</taxon>
        <taxon>Actinomycetes</taxon>
        <taxon>Micrococcales</taxon>
        <taxon>Cellulomonadaceae</taxon>
        <taxon>Cellulomonas</taxon>
    </lineage>
</organism>
<evidence type="ECO:0000313" key="2">
    <source>
        <dbReference type="EMBL" id="UUI74432.1"/>
    </source>
</evidence>